<dbReference type="GO" id="GO:0141166">
    <property type="term" value="P:chromosomal 5-methylcytosine DNA demethylation pathway"/>
    <property type="evidence" value="ECO:0007669"/>
    <property type="project" value="InterPro"/>
</dbReference>
<dbReference type="PANTHER" id="PTHR46213">
    <property type="entry name" value="TRANSCRIPTIONAL ACTIVATOR DEMETER"/>
    <property type="match status" value="1"/>
</dbReference>
<dbReference type="InterPro" id="IPR044811">
    <property type="entry name" value="DME/ROS1"/>
</dbReference>
<comment type="caution">
    <text evidence="2">The sequence shown here is derived from an EMBL/GenBank/DDBJ whole genome shotgun (WGS) entry which is preliminary data.</text>
</comment>
<protein>
    <submittedName>
        <fullName evidence="2">Demeter-like protein 2</fullName>
    </submittedName>
</protein>
<feature type="region of interest" description="Disordered" evidence="1">
    <location>
        <begin position="272"/>
        <end position="294"/>
    </location>
</feature>
<proteinExistence type="predicted"/>
<dbReference type="GO" id="GO:0019104">
    <property type="term" value="F:DNA N-glycosylase activity"/>
    <property type="evidence" value="ECO:0007669"/>
    <property type="project" value="InterPro"/>
</dbReference>
<dbReference type="Proteomes" id="UP000653305">
    <property type="component" value="Unassembled WGS sequence"/>
</dbReference>
<dbReference type="GO" id="GO:0006281">
    <property type="term" value="P:DNA repair"/>
    <property type="evidence" value="ECO:0007669"/>
    <property type="project" value="InterPro"/>
</dbReference>
<evidence type="ECO:0000313" key="3">
    <source>
        <dbReference type="Proteomes" id="UP000653305"/>
    </source>
</evidence>
<gene>
    <name evidence="2" type="ORF">PHJA_000623400</name>
</gene>
<keyword evidence="3" id="KW-1185">Reference proteome</keyword>
<dbReference type="PANTHER" id="PTHR46213:SF29">
    <property type="entry name" value="PROTEIN ROS1-LIKE"/>
    <property type="match status" value="1"/>
</dbReference>
<dbReference type="SUPFAM" id="SSF48150">
    <property type="entry name" value="DNA-glycosylase"/>
    <property type="match status" value="1"/>
</dbReference>
<feature type="compositionally biased region" description="Basic residues" evidence="1">
    <location>
        <begin position="281"/>
        <end position="291"/>
    </location>
</feature>
<name>A0A830BCW2_9LAMI</name>
<organism evidence="2 3">
    <name type="scientific">Phtheirospermum japonicum</name>
    <dbReference type="NCBI Taxonomy" id="374723"/>
    <lineage>
        <taxon>Eukaryota</taxon>
        <taxon>Viridiplantae</taxon>
        <taxon>Streptophyta</taxon>
        <taxon>Embryophyta</taxon>
        <taxon>Tracheophyta</taxon>
        <taxon>Spermatophyta</taxon>
        <taxon>Magnoliopsida</taxon>
        <taxon>eudicotyledons</taxon>
        <taxon>Gunneridae</taxon>
        <taxon>Pentapetalae</taxon>
        <taxon>asterids</taxon>
        <taxon>lamiids</taxon>
        <taxon>Lamiales</taxon>
        <taxon>Orobanchaceae</taxon>
        <taxon>Orobanchaceae incertae sedis</taxon>
        <taxon>Phtheirospermum</taxon>
    </lineage>
</organism>
<feature type="region of interest" description="Disordered" evidence="1">
    <location>
        <begin position="405"/>
        <end position="432"/>
    </location>
</feature>
<feature type="compositionally biased region" description="Polar residues" evidence="1">
    <location>
        <begin position="405"/>
        <end position="419"/>
    </location>
</feature>
<accession>A0A830BCW2</accession>
<dbReference type="Gene3D" id="1.10.340.30">
    <property type="entry name" value="Hypothetical protein, domain 2"/>
    <property type="match status" value="1"/>
</dbReference>
<dbReference type="EMBL" id="BMAC01000093">
    <property type="protein sequence ID" value="GFP84796.1"/>
    <property type="molecule type" value="Genomic_DNA"/>
</dbReference>
<evidence type="ECO:0000256" key="1">
    <source>
        <dbReference type="SAM" id="MobiDB-lite"/>
    </source>
</evidence>
<dbReference type="AlphaFoldDB" id="A0A830BCW2"/>
<evidence type="ECO:0000313" key="2">
    <source>
        <dbReference type="EMBL" id="GFP84796.1"/>
    </source>
</evidence>
<reference evidence="2" key="1">
    <citation type="submission" date="2020-07" db="EMBL/GenBank/DDBJ databases">
        <title>Ethylene signaling mediates host invasion by parasitic plants.</title>
        <authorList>
            <person name="Yoshida S."/>
        </authorList>
    </citation>
    <scope>NUCLEOTIDE SEQUENCE</scope>
    <source>
        <strain evidence="2">Okayama</strain>
    </source>
</reference>
<dbReference type="GO" id="GO:0035514">
    <property type="term" value="F:DNA demethylase activity"/>
    <property type="evidence" value="ECO:0007669"/>
    <property type="project" value="InterPro"/>
</dbReference>
<dbReference type="InterPro" id="IPR011257">
    <property type="entry name" value="DNA_glycosylase"/>
</dbReference>
<dbReference type="OrthoDB" id="5607at2759"/>
<sequence>MSRPRATAFDKLVRLVSVISTPQKQKSSSMHEQMNLGQVVRSRTTRSRALSKAVKHPAFEKSTLNLNWAARKKRSKRFTRKNDLSSFANDISELQLSETFIWISSSIRTKLGALVEVQELIELHQDNVVYCNDDILHSKKTKSIEHQNSLTDFEDHINGVEMVLLEHRANIFLNYRDSDVGSPSSVSFVGCYEDEEENDEEDDVSANQDYDLYTKALVDFSSQVMEGLHINDVSNQLVLRKQNDALIASKEKSEPPKKRLVLRNQNYALIASKEKLDPPKKHQPLPKKRQTQPKVDNAKYGALDKFIYAMHLIQGDKQLSPWNGSVVDSVVSVLLTQNVRDGLSSQAFMNLASKFPVLSDGASDSAIHNSKLLRLAEGLSDEVDSEHLSIVAKDSIYCPSSQTQIDLEDGNLNSSQTESTSEERKGKDAEKQVTNHWDELRDFLERMVRDHGSIDLEWLRDVPPQEAKEYLLSIPDFCLKSVECVRLLSLHQQVFPEWHFMILAKTKLLCMPVYASLCASQAPPQRSS</sequence>
<feature type="compositionally biased region" description="Basic and acidic residues" evidence="1">
    <location>
        <begin position="421"/>
        <end position="432"/>
    </location>
</feature>